<evidence type="ECO:0000256" key="1">
    <source>
        <dbReference type="ARBA" id="ARBA00004141"/>
    </source>
</evidence>
<sequence>MLDQVAERIASRIIVGLLLGGLLLLSYSVLHPFIVPVAWAVIIAFATWPLYQVLRARLPRLPTLSALIMTLLLSAAFVLPALWMAALLRGEISLAIGTVVSHIRQGPPALPEFIRDLPWVGDLLQGMLDDLTGDVEAFKARLTEWVRQGADLLVVLIGDVGRNAAKLGFALITVFFLYRDGELVLGQVQRVLHRFLGARVDDYLAAVGGMTKAVIWGLVATALVQGFFAGLGYWWAGLSAPVLLGAVTALVAMIPFGTPFAWGSIGVWLLVSGDTRAGIGLLLWGTLVVSWVDNLVRPLVISNATRIPFLLVMFGVLGGLTAFGLVGLFLGPVILAVLMAVWREWIGESAQASPPAPPAAAAPPGAPLRAPDQARRTEG</sequence>
<accession>A0ABW1APV6</accession>
<proteinExistence type="inferred from homology"/>
<feature type="transmembrane region" description="Helical" evidence="7">
    <location>
        <begin position="277"/>
        <end position="296"/>
    </location>
</feature>
<feature type="transmembrane region" description="Helical" evidence="7">
    <location>
        <begin position="63"/>
        <end position="86"/>
    </location>
</feature>
<name>A0ABW1APV6_9RHOO</name>
<organism evidence="8 9">
    <name type="scientific">Thauera sinica</name>
    <dbReference type="NCBI Taxonomy" id="2665146"/>
    <lineage>
        <taxon>Bacteria</taxon>
        <taxon>Pseudomonadati</taxon>
        <taxon>Pseudomonadota</taxon>
        <taxon>Betaproteobacteria</taxon>
        <taxon>Rhodocyclales</taxon>
        <taxon>Zoogloeaceae</taxon>
        <taxon>Thauera</taxon>
    </lineage>
</organism>
<evidence type="ECO:0000256" key="3">
    <source>
        <dbReference type="ARBA" id="ARBA00022692"/>
    </source>
</evidence>
<feature type="transmembrane region" description="Helical" evidence="7">
    <location>
        <begin position="242"/>
        <end position="271"/>
    </location>
</feature>
<dbReference type="PANTHER" id="PTHR21716">
    <property type="entry name" value="TRANSMEMBRANE PROTEIN"/>
    <property type="match status" value="1"/>
</dbReference>
<protein>
    <submittedName>
        <fullName evidence="8">AI-2E family transporter</fullName>
    </submittedName>
</protein>
<feature type="transmembrane region" description="Helical" evidence="7">
    <location>
        <begin position="308"/>
        <end position="341"/>
    </location>
</feature>
<dbReference type="InterPro" id="IPR002549">
    <property type="entry name" value="AI-2E-like"/>
</dbReference>
<keyword evidence="9" id="KW-1185">Reference proteome</keyword>
<keyword evidence="5 7" id="KW-0472">Membrane</keyword>
<dbReference type="Proteomes" id="UP001595974">
    <property type="component" value="Unassembled WGS sequence"/>
</dbReference>
<evidence type="ECO:0000313" key="8">
    <source>
        <dbReference type="EMBL" id="MFC5769180.1"/>
    </source>
</evidence>
<dbReference type="Pfam" id="PF01594">
    <property type="entry name" value="AI-2E_transport"/>
    <property type="match status" value="1"/>
</dbReference>
<feature type="compositionally biased region" description="Pro residues" evidence="6">
    <location>
        <begin position="354"/>
        <end position="366"/>
    </location>
</feature>
<evidence type="ECO:0000313" key="9">
    <source>
        <dbReference type="Proteomes" id="UP001595974"/>
    </source>
</evidence>
<feature type="region of interest" description="Disordered" evidence="6">
    <location>
        <begin position="350"/>
        <end position="379"/>
    </location>
</feature>
<dbReference type="RefSeq" id="WP_096451702.1">
    <property type="nucleotide sequence ID" value="NZ_JBHSOG010000024.1"/>
</dbReference>
<feature type="transmembrane region" description="Helical" evidence="7">
    <location>
        <begin position="33"/>
        <end position="51"/>
    </location>
</feature>
<evidence type="ECO:0000256" key="7">
    <source>
        <dbReference type="SAM" id="Phobius"/>
    </source>
</evidence>
<evidence type="ECO:0000256" key="4">
    <source>
        <dbReference type="ARBA" id="ARBA00022989"/>
    </source>
</evidence>
<keyword evidence="3 7" id="KW-0812">Transmembrane</keyword>
<feature type="transmembrane region" description="Helical" evidence="7">
    <location>
        <begin position="213"/>
        <end position="235"/>
    </location>
</feature>
<comment type="caution">
    <text evidence="8">The sequence shown here is derived from an EMBL/GenBank/DDBJ whole genome shotgun (WGS) entry which is preliminary data.</text>
</comment>
<gene>
    <name evidence="8" type="ORF">ACFPTN_07315</name>
</gene>
<reference evidence="9" key="1">
    <citation type="journal article" date="2019" name="Int. J. Syst. Evol. Microbiol.">
        <title>The Global Catalogue of Microorganisms (GCM) 10K type strain sequencing project: providing services to taxonomists for standard genome sequencing and annotation.</title>
        <authorList>
            <consortium name="The Broad Institute Genomics Platform"/>
            <consortium name="The Broad Institute Genome Sequencing Center for Infectious Disease"/>
            <person name="Wu L."/>
            <person name="Ma J."/>
        </authorList>
    </citation>
    <scope>NUCLEOTIDE SEQUENCE [LARGE SCALE GENOMIC DNA]</scope>
    <source>
        <strain evidence="9">SHR3</strain>
    </source>
</reference>
<comment type="subcellular location">
    <subcellularLocation>
        <location evidence="1">Membrane</location>
        <topology evidence="1">Multi-pass membrane protein</topology>
    </subcellularLocation>
</comment>
<evidence type="ECO:0000256" key="5">
    <source>
        <dbReference type="ARBA" id="ARBA00023136"/>
    </source>
</evidence>
<evidence type="ECO:0000256" key="2">
    <source>
        <dbReference type="ARBA" id="ARBA00009773"/>
    </source>
</evidence>
<keyword evidence="4 7" id="KW-1133">Transmembrane helix</keyword>
<dbReference type="PANTHER" id="PTHR21716:SF61">
    <property type="entry name" value="BLR8064 PROTEIN"/>
    <property type="match status" value="1"/>
</dbReference>
<dbReference type="EMBL" id="JBHSOG010000024">
    <property type="protein sequence ID" value="MFC5769180.1"/>
    <property type="molecule type" value="Genomic_DNA"/>
</dbReference>
<evidence type="ECO:0000256" key="6">
    <source>
        <dbReference type="SAM" id="MobiDB-lite"/>
    </source>
</evidence>
<comment type="similarity">
    <text evidence="2">Belongs to the autoinducer-2 exporter (AI-2E) (TC 2.A.86) family.</text>
</comment>